<sequence>MLASYNIVSLEQMLVKAQSISNSAYPTISFVKSQVSEKSCEEYIPISETEAVSKTYVLNNLRKMGPVLFNNPHSTNTCLNLSDDEGNVAKFWVHDFYFLHDSYVLYQLLHSSSKPNTPEIEKKPSFELTESSSVVNEITHVHLSVPSVIGMEDLLRWIYLREDNEWLASMTEENFDSIMENVAFLRLSQEAYYVMAQFYENL</sequence>
<dbReference type="EMBL" id="JASJQH010001259">
    <property type="protein sequence ID" value="KAK9761699.1"/>
    <property type="molecule type" value="Genomic_DNA"/>
</dbReference>
<name>A0ABR2WJS6_9FUNG</name>
<comment type="caution">
    <text evidence="1">The sequence shown here is derived from an EMBL/GenBank/DDBJ whole genome shotgun (WGS) entry which is preliminary data.</text>
</comment>
<reference evidence="1 2" key="1">
    <citation type="submission" date="2023-04" db="EMBL/GenBank/DDBJ databases">
        <title>Genome of Basidiobolus ranarum AG-B5.</title>
        <authorList>
            <person name="Stajich J.E."/>
            <person name="Carter-House D."/>
            <person name="Gryganskyi A."/>
        </authorList>
    </citation>
    <scope>NUCLEOTIDE SEQUENCE [LARGE SCALE GENOMIC DNA]</scope>
    <source>
        <strain evidence="1 2">AG-B5</strain>
    </source>
</reference>
<dbReference type="Proteomes" id="UP001479436">
    <property type="component" value="Unassembled WGS sequence"/>
</dbReference>
<organism evidence="1 2">
    <name type="scientific">Basidiobolus ranarum</name>
    <dbReference type="NCBI Taxonomy" id="34480"/>
    <lineage>
        <taxon>Eukaryota</taxon>
        <taxon>Fungi</taxon>
        <taxon>Fungi incertae sedis</taxon>
        <taxon>Zoopagomycota</taxon>
        <taxon>Entomophthoromycotina</taxon>
        <taxon>Basidiobolomycetes</taxon>
        <taxon>Basidiobolales</taxon>
        <taxon>Basidiobolaceae</taxon>
        <taxon>Basidiobolus</taxon>
    </lineage>
</organism>
<evidence type="ECO:0000313" key="1">
    <source>
        <dbReference type="EMBL" id="KAK9761699.1"/>
    </source>
</evidence>
<gene>
    <name evidence="1" type="ORF">K7432_013194</name>
</gene>
<protein>
    <submittedName>
        <fullName evidence="1">Uncharacterized protein</fullName>
    </submittedName>
</protein>
<evidence type="ECO:0000313" key="2">
    <source>
        <dbReference type="Proteomes" id="UP001479436"/>
    </source>
</evidence>
<proteinExistence type="predicted"/>
<keyword evidence="2" id="KW-1185">Reference proteome</keyword>
<accession>A0ABR2WJS6</accession>